<evidence type="ECO:0000256" key="7">
    <source>
        <dbReference type="ARBA" id="ARBA00022519"/>
    </source>
</evidence>
<keyword evidence="8 12" id="KW-0812">Transmembrane</keyword>
<dbReference type="GO" id="GO:0055085">
    <property type="term" value="P:transmembrane transport"/>
    <property type="evidence" value="ECO:0007669"/>
    <property type="project" value="InterPro"/>
</dbReference>
<proteinExistence type="inferred from homology"/>
<dbReference type="NCBIfam" id="TIGR04407">
    <property type="entry name" value="LptF_YjgP"/>
    <property type="match status" value="1"/>
</dbReference>
<feature type="transmembrane region" description="Helical" evidence="12">
    <location>
        <begin position="335"/>
        <end position="358"/>
    </location>
</feature>
<protein>
    <recommendedName>
        <fullName evidence="4">Lipopolysaccharide export system permease protein LptF</fullName>
    </recommendedName>
</protein>
<evidence type="ECO:0000256" key="4">
    <source>
        <dbReference type="ARBA" id="ARBA00014213"/>
    </source>
</evidence>
<keyword evidence="7" id="KW-0997">Cell inner membrane</keyword>
<evidence type="ECO:0000256" key="2">
    <source>
        <dbReference type="ARBA" id="ARBA00004429"/>
    </source>
</evidence>
<dbReference type="RefSeq" id="WP_167183546.1">
    <property type="nucleotide sequence ID" value="NZ_JAAONZ010000003.1"/>
</dbReference>
<dbReference type="PANTHER" id="PTHR33529">
    <property type="entry name" value="SLR0882 PROTEIN-RELATED"/>
    <property type="match status" value="1"/>
</dbReference>
<dbReference type="InterPro" id="IPR030922">
    <property type="entry name" value="LptF"/>
</dbReference>
<dbReference type="AlphaFoldDB" id="A0A9E5JVA5"/>
<keyword evidence="14" id="KW-1185">Reference proteome</keyword>
<keyword evidence="6" id="KW-1003">Cell membrane</keyword>
<keyword evidence="9 12" id="KW-1133">Transmembrane helix</keyword>
<evidence type="ECO:0000256" key="12">
    <source>
        <dbReference type="SAM" id="Phobius"/>
    </source>
</evidence>
<evidence type="ECO:0000256" key="1">
    <source>
        <dbReference type="ARBA" id="ARBA00002265"/>
    </source>
</evidence>
<comment type="subunit">
    <text evidence="11">Component of the lipopolysaccharide transport and assembly complex. The LptBFG transporter is composed of two ATP-binding proteins (LptB) and two transmembrane proteins (LptF and LptG).</text>
</comment>
<dbReference type="PANTHER" id="PTHR33529:SF7">
    <property type="entry name" value="LIPOPOLYSACCHARIDE EXPORT SYSTEM PERMEASE PROTEIN LPTF"/>
    <property type="match status" value="1"/>
</dbReference>
<evidence type="ECO:0000256" key="8">
    <source>
        <dbReference type="ARBA" id="ARBA00022692"/>
    </source>
</evidence>
<comment type="caution">
    <text evidence="13">The sequence shown here is derived from an EMBL/GenBank/DDBJ whole genome shotgun (WGS) entry which is preliminary data.</text>
</comment>
<comment type="similarity">
    <text evidence="3">Belongs to the LptF/LptG family.</text>
</comment>
<comment type="subcellular location">
    <subcellularLocation>
        <location evidence="2">Cell inner membrane</location>
        <topology evidence="2">Multi-pass membrane protein</topology>
    </subcellularLocation>
</comment>
<dbReference type="InterPro" id="IPR005495">
    <property type="entry name" value="LptG/LptF_permease"/>
</dbReference>
<organism evidence="13 14">
    <name type="scientific">Pseudomaricurvus hydrocarbonicus</name>
    <dbReference type="NCBI Taxonomy" id="1470433"/>
    <lineage>
        <taxon>Bacteria</taxon>
        <taxon>Pseudomonadati</taxon>
        <taxon>Pseudomonadota</taxon>
        <taxon>Gammaproteobacteria</taxon>
        <taxon>Cellvibrionales</taxon>
        <taxon>Cellvibrionaceae</taxon>
        <taxon>Pseudomaricurvus</taxon>
    </lineage>
</organism>
<evidence type="ECO:0000313" key="13">
    <source>
        <dbReference type="EMBL" id="NHO65205.1"/>
    </source>
</evidence>
<feature type="transmembrane region" description="Helical" evidence="12">
    <location>
        <begin position="54"/>
        <end position="77"/>
    </location>
</feature>
<dbReference type="GO" id="GO:0043190">
    <property type="term" value="C:ATP-binding cassette (ABC) transporter complex"/>
    <property type="evidence" value="ECO:0007669"/>
    <property type="project" value="InterPro"/>
</dbReference>
<dbReference type="GO" id="GO:0015920">
    <property type="term" value="P:lipopolysaccharide transport"/>
    <property type="evidence" value="ECO:0007669"/>
    <property type="project" value="TreeGrafter"/>
</dbReference>
<accession>A0A9E5JVA5</accession>
<evidence type="ECO:0000256" key="6">
    <source>
        <dbReference type="ARBA" id="ARBA00022475"/>
    </source>
</evidence>
<keyword evidence="10 12" id="KW-0472">Membrane</keyword>
<evidence type="ECO:0000256" key="10">
    <source>
        <dbReference type="ARBA" id="ARBA00023136"/>
    </source>
</evidence>
<dbReference type="Pfam" id="PF03739">
    <property type="entry name" value="LptF_LptG"/>
    <property type="match status" value="1"/>
</dbReference>
<comment type="function">
    <text evidence="1">Part of the ABC transporter complex LptBFG involved in the translocation of lipopolysaccharide (LPS) from the inner membrane to the outer membrane.</text>
</comment>
<feature type="transmembrane region" description="Helical" evidence="12">
    <location>
        <begin position="98"/>
        <end position="120"/>
    </location>
</feature>
<gene>
    <name evidence="13" type="primary">lptF</name>
    <name evidence="13" type="ORF">G8770_06570</name>
</gene>
<evidence type="ECO:0000256" key="3">
    <source>
        <dbReference type="ARBA" id="ARBA00007725"/>
    </source>
</evidence>
<evidence type="ECO:0000256" key="5">
    <source>
        <dbReference type="ARBA" id="ARBA00022448"/>
    </source>
</evidence>
<sequence length="374" mass="41576">MIIFRYLAREVMVSMVAVSGVLLLIIMSGRFVKYLAEAAAGKLDPDVLFAVMGFRLPGFLELILPLGLFIAFLLAYGRLYMDSEMTVLSACGMSQRRLVGYSMLPAGIVAAFVALLSLWISPVGIHKANMVLESQKKRTEFELLSPARFQETSSGKSVTYAERFSDDHKVMRDVFMAEMGSSSDSDQVELAVITAESGEQVTDPVTGQRYLKLNNGYRYSGNPGEANYEVVEFESYWQHMVTDDKSSNGDVKADSLPTRTLMQSSSQENIAALHWRFSLPVLVLVVTLLAVPLSKTNPRQGRYVQMIPAILLYIIYLVSLNAARGAVEEGSVSPWLSIWAVHLVALLIALLLLFWPYWRLRLKARRSVGGAQRA</sequence>
<name>A0A9E5JVA5_9GAMM</name>
<evidence type="ECO:0000313" key="14">
    <source>
        <dbReference type="Proteomes" id="UP000787472"/>
    </source>
</evidence>
<feature type="transmembrane region" description="Helical" evidence="12">
    <location>
        <begin position="303"/>
        <end position="323"/>
    </location>
</feature>
<evidence type="ECO:0000256" key="11">
    <source>
        <dbReference type="ARBA" id="ARBA00026081"/>
    </source>
</evidence>
<keyword evidence="5" id="KW-0813">Transport</keyword>
<dbReference type="EMBL" id="JAAONZ010000003">
    <property type="protein sequence ID" value="NHO65205.1"/>
    <property type="molecule type" value="Genomic_DNA"/>
</dbReference>
<reference evidence="13" key="1">
    <citation type="submission" date="2020-03" db="EMBL/GenBank/DDBJ databases">
        <authorList>
            <person name="Guo F."/>
        </authorList>
    </citation>
    <scope>NUCLEOTIDE SEQUENCE</scope>
    <source>
        <strain evidence="13">JCM 30134</strain>
    </source>
</reference>
<feature type="transmembrane region" description="Helical" evidence="12">
    <location>
        <begin position="273"/>
        <end position="291"/>
    </location>
</feature>
<dbReference type="Proteomes" id="UP000787472">
    <property type="component" value="Unassembled WGS sequence"/>
</dbReference>
<evidence type="ECO:0000256" key="9">
    <source>
        <dbReference type="ARBA" id="ARBA00022989"/>
    </source>
</evidence>